<feature type="domain" description="Copper amine oxidase-like N-terminal" evidence="3">
    <location>
        <begin position="36"/>
        <end position="143"/>
    </location>
</feature>
<dbReference type="InterPro" id="IPR017853">
    <property type="entry name" value="GH"/>
</dbReference>
<dbReference type="PANTHER" id="PTHR43405">
    <property type="entry name" value="GLYCOSYL HYDROLASE DIGH"/>
    <property type="match status" value="1"/>
</dbReference>
<dbReference type="Pfam" id="PF07833">
    <property type="entry name" value="Cu_amine_oxidN1"/>
    <property type="match status" value="1"/>
</dbReference>
<dbReference type="AlphaFoldDB" id="A0A167DH69"/>
<name>A0A167DH69_9BACL</name>
<dbReference type="Gene3D" id="3.20.20.80">
    <property type="entry name" value="Glycosidases"/>
    <property type="match status" value="1"/>
</dbReference>
<evidence type="ECO:0000313" key="4">
    <source>
        <dbReference type="EMBL" id="OAB74364.1"/>
    </source>
</evidence>
<dbReference type="Proteomes" id="UP000077134">
    <property type="component" value="Unassembled WGS sequence"/>
</dbReference>
<dbReference type="PANTHER" id="PTHR43405:SF1">
    <property type="entry name" value="GLYCOSYL HYDROLASE DIGH"/>
    <property type="match status" value="1"/>
</dbReference>
<evidence type="ECO:0008006" key="6">
    <source>
        <dbReference type="Google" id="ProtNLM"/>
    </source>
</evidence>
<organism evidence="4 5">
    <name type="scientific">Paenibacillus crassostreae</name>
    <dbReference type="NCBI Taxonomy" id="1763538"/>
    <lineage>
        <taxon>Bacteria</taxon>
        <taxon>Bacillati</taxon>
        <taxon>Bacillota</taxon>
        <taxon>Bacilli</taxon>
        <taxon>Bacillales</taxon>
        <taxon>Paenibacillaceae</taxon>
        <taxon>Paenibacillus</taxon>
    </lineage>
</organism>
<proteinExistence type="predicted"/>
<dbReference type="SUPFAM" id="SSF51445">
    <property type="entry name" value="(Trans)glycosidases"/>
    <property type="match status" value="1"/>
</dbReference>
<evidence type="ECO:0000256" key="1">
    <source>
        <dbReference type="ARBA" id="ARBA00022729"/>
    </source>
</evidence>
<dbReference type="InterPro" id="IPR003790">
    <property type="entry name" value="GHL10"/>
</dbReference>
<comment type="caution">
    <text evidence="4">The sequence shown here is derived from an EMBL/GenBank/DDBJ whole genome shotgun (WGS) entry which is preliminary data.</text>
</comment>
<reference evidence="4 5" key="1">
    <citation type="submission" date="2016-02" db="EMBL/GenBank/DDBJ databases">
        <title>Paenibacillus sp. LPB0068, isolated from Crassostrea gigas.</title>
        <authorList>
            <person name="Shin S.-K."/>
            <person name="Yi H."/>
        </authorList>
    </citation>
    <scope>NUCLEOTIDE SEQUENCE [LARGE SCALE GENOMIC DNA]</scope>
    <source>
        <strain evidence="4 5">LPB0068</strain>
    </source>
</reference>
<evidence type="ECO:0000313" key="5">
    <source>
        <dbReference type="Proteomes" id="UP000077134"/>
    </source>
</evidence>
<dbReference type="InterPro" id="IPR012854">
    <property type="entry name" value="Cu_amine_oxidase-like_N"/>
</dbReference>
<dbReference type="EMBL" id="LSFN01000014">
    <property type="protein sequence ID" value="OAB74364.1"/>
    <property type="molecule type" value="Genomic_DNA"/>
</dbReference>
<evidence type="ECO:0000259" key="3">
    <source>
        <dbReference type="Pfam" id="PF07833"/>
    </source>
</evidence>
<dbReference type="STRING" id="1763538.LPB68_04140"/>
<dbReference type="Pfam" id="PF02638">
    <property type="entry name" value="GHL10"/>
    <property type="match status" value="1"/>
</dbReference>
<dbReference type="RefSeq" id="WP_068657614.1">
    <property type="nucleotide sequence ID" value="NZ_CP017770.1"/>
</dbReference>
<dbReference type="Gene3D" id="3.30.457.10">
    <property type="entry name" value="Copper amine oxidase-like, N-terminal domain"/>
    <property type="match status" value="1"/>
</dbReference>
<dbReference type="InterPro" id="IPR036582">
    <property type="entry name" value="Mao_N_sf"/>
</dbReference>
<keyword evidence="5" id="KW-1185">Reference proteome</keyword>
<dbReference type="SUPFAM" id="SSF55383">
    <property type="entry name" value="Copper amine oxidase, domain N"/>
    <property type="match status" value="1"/>
</dbReference>
<dbReference type="KEGG" id="pcx:LPB68_04140"/>
<sequence length="526" mass="59078">MKLSKRLLWVVIMILLFPGLIPSAEAQSSKNIRIILDGVQLTSDTAPYVIPKLNITMVPLRVISEGLGAVVTWKQSTKTAIIENTSNFIQLTNGKTTGLVNGATVSLDASVQSRNGRIMVPLRFVGEALGLQVNWNQADQSITLIRDVVRPDLGSDGGNGNNGSLRGSWVSTVYNLDWPSSTSYGDIEKQKEEYIKLIDNLQAIGLNSIFVQIRPAGDALYSSMLVPWSKTLTGTQGMDPGYDPLQFMIDETHARDMEFHAWFNPFRANTDLNTSTLASNHIAIEHPEWVLNTKSQLIINPGIPEARAHVIEVIMEVVNKYNIDGVHLDDYFYPTGGTIDDDSTYVTYNSNHIATKANWRRDNINQFIQQLNQSIHSVKPQLSFGVSPFGVWRNDATDRTGSDTKASITSYDNYYADVRTWIQNSWVDYVVPQLYWSLSNANVRYDTLVNWWVNEVEGTDVELYIGHAPYKLGTTEIGWQNAQEIINQLKYNAKQPEVKGSIFFSARHLLNNPLELLPALTTYYHQ</sequence>
<gene>
    <name evidence="4" type="ORF">PNBC_09820</name>
</gene>
<dbReference type="InterPro" id="IPR052177">
    <property type="entry name" value="Divisome_Glycosyl_Hydrolase"/>
</dbReference>
<protein>
    <recommendedName>
        <fullName evidence="6">Glycosyl hydrolase-like 10 domain-containing protein</fullName>
    </recommendedName>
</protein>
<dbReference type="OrthoDB" id="9794671at2"/>
<evidence type="ECO:0000259" key="2">
    <source>
        <dbReference type="Pfam" id="PF02638"/>
    </source>
</evidence>
<feature type="domain" description="Glycosyl hydrolase-like 10" evidence="2">
    <location>
        <begin position="165"/>
        <end position="475"/>
    </location>
</feature>
<accession>A0A167DH69</accession>
<keyword evidence="1" id="KW-0732">Signal</keyword>